<reference evidence="2 3" key="1">
    <citation type="journal article" date="2013" name="Nature">
        <title>Anaerobic oxidation of methane coupled to nitrate reduction in a novel archaeal lineage.</title>
        <authorList>
            <person name="Haroon M.F."/>
            <person name="Hu S."/>
            <person name="Shi Y."/>
            <person name="Imelfort M."/>
            <person name="Keller J."/>
            <person name="Hugenholtz P."/>
            <person name="Yuan Z."/>
            <person name="Tyson G.W."/>
        </authorList>
    </citation>
    <scope>NUCLEOTIDE SEQUENCE [LARGE SCALE GENOMIC DNA]</scope>
    <source>
        <strain evidence="2 3">ANME-2d</strain>
    </source>
</reference>
<keyword evidence="3" id="KW-1185">Reference proteome</keyword>
<feature type="transmembrane region" description="Helical" evidence="1">
    <location>
        <begin position="105"/>
        <end position="123"/>
    </location>
</feature>
<accession>A0A062V787</accession>
<dbReference type="Proteomes" id="UP000027153">
    <property type="component" value="Unassembled WGS sequence"/>
</dbReference>
<keyword evidence="1" id="KW-1133">Transmembrane helix</keyword>
<evidence type="ECO:0000313" key="3">
    <source>
        <dbReference type="Proteomes" id="UP000027153"/>
    </source>
</evidence>
<gene>
    <name evidence="2" type="ORF">ANME2D_02379</name>
</gene>
<evidence type="ECO:0000256" key="1">
    <source>
        <dbReference type="SAM" id="Phobius"/>
    </source>
</evidence>
<dbReference type="AlphaFoldDB" id="A0A062V787"/>
<organism evidence="2 3">
    <name type="scientific">Candidatus Methanoperedens nitratireducens</name>
    <dbReference type="NCBI Taxonomy" id="1392998"/>
    <lineage>
        <taxon>Archaea</taxon>
        <taxon>Methanobacteriati</taxon>
        <taxon>Methanobacteriota</taxon>
        <taxon>Stenosarchaea group</taxon>
        <taxon>Methanomicrobia</taxon>
        <taxon>Methanosarcinales</taxon>
        <taxon>ANME-2 cluster</taxon>
        <taxon>Candidatus Methanoperedentaceae</taxon>
        <taxon>Candidatus Methanoperedens</taxon>
    </lineage>
</organism>
<protein>
    <submittedName>
        <fullName evidence="2">Uncharacterized protein</fullName>
    </submittedName>
</protein>
<keyword evidence="1" id="KW-0472">Membrane</keyword>
<evidence type="ECO:0000313" key="2">
    <source>
        <dbReference type="EMBL" id="KCZ71644.1"/>
    </source>
</evidence>
<comment type="caution">
    <text evidence="2">The sequence shown here is derived from an EMBL/GenBank/DDBJ whole genome shotgun (WGS) entry which is preliminary data.</text>
</comment>
<name>A0A062V787_9EURY</name>
<sequence>MRIFFRSILNYSPQRTQRTQSIATTIFASFALWYEKVKYISHLRLRCGSANINTELVRTRYELGLMSSFKFVLSSLLIVFFIVIYELHFIADFAVKSICYLNRLLGTNINQVSTFICVHLRLIKFSKIFRYNHIKTKGCNL</sequence>
<feature type="transmembrane region" description="Helical" evidence="1">
    <location>
        <begin position="63"/>
        <end position="85"/>
    </location>
</feature>
<keyword evidence="1" id="KW-0812">Transmembrane</keyword>
<proteinExistence type="predicted"/>
<dbReference type="EMBL" id="JMIY01000005">
    <property type="protein sequence ID" value="KCZ71644.1"/>
    <property type="molecule type" value="Genomic_DNA"/>
</dbReference>